<gene>
    <name evidence="4" type="ORF">EZS26_002388</name>
</gene>
<reference evidence="4 5" key="1">
    <citation type="submission" date="2019-03" db="EMBL/GenBank/DDBJ databases">
        <title>Single cell metagenomics reveals metabolic interactions within the superorganism composed of flagellate Streblomastix strix and complex community of Bacteroidetes bacteria on its surface.</title>
        <authorList>
            <person name="Treitli S.C."/>
            <person name="Kolisko M."/>
            <person name="Husnik F."/>
            <person name="Keeling P."/>
            <person name="Hampl V."/>
        </authorList>
    </citation>
    <scope>NUCLEOTIDE SEQUENCE [LARGE SCALE GENOMIC DNA]</scope>
    <source>
        <strain evidence="4">St1</strain>
    </source>
</reference>
<keyword evidence="1" id="KW-0479">Metal-binding</keyword>
<dbReference type="GO" id="GO:0016818">
    <property type="term" value="F:hydrolase activity, acting on acid anhydrides, in phosphorus-containing anhydrides"/>
    <property type="evidence" value="ECO:0007669"/>
    <property type="project" value="InterPro"/>
</dbReference>
<organism evidence="4 5">
    <name type="scientific">Candidatus Ordinivivax streblomastigis</name>
    <dbReference type="NCBI Taxonomy" id="2540710"/>
    <lineage>
        <taxon>Bacteria</taxon>
        <taxon>Pseudomonadati</taxon>
        <taxon>Bacteroidota</taxon>
        <taxon>Bacteroidia</taxon>
        <taxon>Bacteroidales</taxon>
        <taxon>Candidatus Ordinivivax</taxon>
    </lineage>
</organism>
<evidence type="ECO:0000259" key="3">
    <source>
        <dbReference type="SMART" id="SM00910"/>
    </source>
</evidence>
<dbReference type="InterPro" id="IPR014905">
    <property type="entry name" value="HIRAN"/>
</dbReference>
<dbReference type="Gene3D" id="3.30.70.2330">
    <property type="match status" value="1"/>
</dbReference>
<keyword evidence="2" id="KW-0378">Hydrolase</keyword>
<dbReference type="Pfam" id="PF08797">
    <property type="entry name" value="HIRAN"/>
    <property type="match status" value="1"/>
</dbReference>
<comment type="caution">
    <text evidence="4">The sequence shown here is derived from an EMBL/GenBank/DDBJ whole genome shotgun (WGS) entry which is preliminary data.</text>
</comment>
<evidence type="ECO:0000256" key="2">
    <source>
        <dbReference type="ARBA" id="ARBA00022801"/>
    </source>
</evidence>
<evidence type="ECO:0000313" key="4">
    <source>
        <dbReference type="EMBL" id="KAA6301401.1"/>
    </source>
</evidence>
<name>A0A5M8NZ19_9BACT</name>
<dbReference type="GO" id="GO:0008270">
    <property type="term" value="F:zinc ion binding"/>
    <property type="evidence" value="ECO:0007669"/>
    <property type="project" value="InterPro"/>
</dbReference>
<dbReference type="AlphaFoldDB" id="A0A5M8NZ19"/>
<evidence type="ECO:0000313" key="5">
    <source>
        <dbReference type="Proteomes" id="UP000324575"/>
    </source>
</evidence>
<sequence length="110" mass="12552">MINRHFLTTHIAGFAYYDGIDVIEKLNIGTELSLQAEPTNLHDADAVAIYLDDTMLGYIPSEENERISQFLQLGYDDLFEVKINRISLEVHPEKQFGIVVRIRGKAKCIK</sequence>
<dbReference type="Proteomes" id="UP000324575">
    <property type="component" value="Unassembled WGS sequence"/>
</dbReference>
<evidence type="ECO:0000256" key="1">
    <source>
        <dbReference type="ARBA" id="ARBA00022723"/>
    </source>
</evidence>
<proteinExistence type="predicted"/>
<dbReference type="GO" id="GO:0003676">
    <property type="term" value="F:nucleic acid binding"/>
    <property type="evidence" value="ECO:0007669"/>
    <property type="project" value="InterPro"/>
</dbReference>
<dbReference type="SMART" id="SM00910">
    <property type="entry name" value="HIRAN"/>
    <property type="match status" value="1"/>
</dbReference>
<dbReference type="EMBL" id="SNRX01000019">
    <property type="protein sequence ID" value="KAA6301401.1"/>
    <property type="molecule type" value="Genomic_DNA"/>
</dbReference>
<accession>A0A5M8NZ19</accession>
<feature type="domain" description="HIRAN" evidence="3">
    <location>
        <begin position="4"/>
        <end position="108"/>
    </location>
</feature>
<protein>
    <recommendedName>
        <fullName evidence="3">HIRAN domain-containing protein</fullName>
    </recommendedName>
</protein>